<dbReference type="InterPro" id="IPR006600">
    <property type="entry name" value="HTH_CenpB_DNA-bd_dom"/>
</dbReference>
<dbReference type="AlphaFoldDB" id="A0A1V6STM2"/>
<evidence type="ECO:0000313" key="5">
    <source>
        <dbReference type="Proteomes" id="UP000191342"/>
    </source>
</evidence>
<keyword evidence="5" id="KW-1185">Reference proteome</keyword>
<gene>
    <name evidence="4" type="ORF">PENFLA_c025G03333</name>
</gene>
<feature type="compositionally biased region" description="Basic residues" evidence="2">
    <location>
        <begin position="194"/>
        <end position="203"/>
    </location>
</feature>
<feature type="region of interest" description="Disordered" evidence="2">
    <location>
        <begin position="115"/>
        <end position="136"/>
    </location>
</feature>
<sequence length="217" mass="24517">MAKFSIEREVRIGNAIKAYDERDKVKVAALAREFDVPYNMLRRRILGMGPNRRGAARLDPAQEKELDDWMIALEAANTPATPGMVEGEANHILARAGVETQVGRNWPYRFIARRPSRRPDLPQPLSALNSSARNKDQIKSKIRKAIELLEEVADDLDKLNPKLRDRVTGVLAAGLTEPEEVAHSEDQSREIPARQRRGRKPVSRRVSALQPEELDED</sequence>
<dbReference type="Pfam" id="PF03221">
    <property type="entry name" value="HTH_Tnp_Tc5"/>
    <property type="match status" value="1"/>
</dbReference>
<feature type="compositionally biased region" description="Basic and acidic residues" evidence="2">
    <location>
        <begin position="180"/>
        <end position="193"/>
    </location>
</feature>
<feature type="region of interest" description="Disordered" evidence="2">
    <location>
        <begin position="174"/>
        <end position="217"/>
    </location>
</feature>
<dbReference type="OrthoDB" id="4324149at2759"/>
<feature type="domain" description="HTH CENPB-type" evidence="3">
    <location>
        <begin position="50"/>
        <end position="120"/>
    </location>
</feature>
<dbReference type="PROSITE" id="PS51253">
    <property type="entry name" value="HTH_CENPB"/>
    <property type="match status" value="1"/>
</dbReference>
<keyword evidence="1" id="KW-0238">DNA-binding</keyword>
<name>A0A1V6STM2_9EURO</name>
<accession>A0A1V6STM2</accession>
<dbReference type="EMBL" id="MLQL01000025">
    <property type="protein sequence ID" value="OQE17110.1"/>
    <property type="molecule type" value="Genomic_DNA"/>
</dbReference>
<comment type="caution">
    <text evidence="4">The sequence shown here is derived from an EMBL/GenBank/DDBJ whole genome shotgun (WGS) entry which is preliminary data.</text>
</comment>
<evidence type="ECO:0000256" key="1">
    <source>
        <dbReference type="ARBA" id="ARBA00023125"/>
    </source>
</evidence>
<dbReference type="Proteomes" id="UP000191342">
    <property type="component" value="Unassembled WGS sequence"/>
</dbReference>
<organism evidence="4 5">
    <name type="scientific">Penicillium flavigenum</name>
    <dbReference type="NCBI Taxonomy" id="254877"/>
    <lineage>
        <taxon>Eukaryota</taxon>
        <taxon>Fungi</taxon>
        <taxon>Dikarya</taxon>
        <taxon>Ascomycota</taxon>
        <taxon>Pezizomycotina</taxon>
        <taxon>Eurotiomycetes</taxon>
        <taxon>Eurotiomycetidae</taxon>
        <taxon>Eurotiales</taxon>
        <taxon>Aspergillaceae</taxon>
        <taxon>Penicillium</taxon>
    </lineage>
</organism>
<protein>
    <recommendedName>
        <fullName evidence="3">HTH CENPB-type domain-containing protein</fullName>
    </recommendedName>
</protein>
<evidence type="ECO:0000259" key="3">
    <source>
        <dbReference type="PROSITE" id="PS51253"/>
    </source>
</evidence>
<reference evidence="5" key="1">
    <citation type="journal article" date="2017" name="Nat. Microbiol.">
        <title>Global analysis of biosynthetic gene clusters reveals vast potential of secondary metabolite production in Penicillium species.</title>
        <authorList>
            <person name="Nielsen J.C."/>
            <person name="Grijseels S."/>
            <person name="Prigent S."/>
            <person name="Ji B."/>
            <person name="Dainat J."/>
            <person name="Nielsen K.F."/>
            <person name="Frisvad J.C."/>
            <person name="Workman M."/>
            <person name="Nielsen J."/>
        </authorList>
    </citation>
    <scope>NUCLEOTIDE SEQUENCE [LARGE SCALE GENOMIC DNA]</scope>
    <source>
        <strain evidence="5">IBT 14082</strain>
    </source>
</reference>
<proteinExistence type="predicted"/>
<dbReference type="GO" id="GO:0003677">
    <property type="term" value="F:DNA binding"/>
    <property type="evidence" value="ECO:0007669"/>
    <property type="project" value="UniProtKB-KW"/>
</dbReference>
<evidence type="ECO:0000313" key="4">
    <source>
        <dbReference type="EMBL" id="OQE17110.1"/>
    </source>
</evidence>
<evidence type="ECO:0000256" key="2">
    <source>
        <dbReference type="SAM" id="MobiDB-lite"/>
    </source>
</evidence>